<accession>A0AAD7JXX3</accession>
<gene>
    <name evidence="4" type="ORF">B0H16DRAFT_1514486</name>
</gene>
<dbReference type="EMBL" id="JARKIB010000015">
    <property type="protein sequence ID" value="KAJ7771723.1"/>
    <property type="molecule type" value="Genomic_DNA"/>
</dbReference>
<evidence type="ECO:0000256" key="1">
    <source>
        <dbReference type="PROSITE-ProRule" id="PRU00094"/>
    </source>
</evidence>
<dbReference type="GO" id="GO:0008270">
    <property type="term" value="F:zinc ion binding"/>
    <property type="evidence" value="ECO:0007669"/>
    <property type="project" value="UniProtKB-KW"/>
</dbReference>
<keyword evidence="1" id="KW-0863">Zinc-finger</keyword>
<name>A0AAD7JXX3_9AGAR</name>
<evidence type="ECO:0000313" key="5">
    <source>
        <dbReference type="Proteomes" id="UP001215598"/>
    </source>
</evidence>
<sequence length="508" mass="56894">MANAENPSIDNAASTSGSEGDSRVLPRRGRSRRFAVVPERPTEATTPELHNPVTPTPCRPSKRRRLDASRPAVDPGALTPPAAVQSCGNCGATQAGRWCRSKLLLVTICRACYRYESKHCKSRPSSLAERVRARAEPSPVIQCGNCSSTKTSSGWHDSKILVGVNICSACDRYERRHLKCRPLSLAQRPRPSRTVDPECGNCGTRKSSKNEWRNSTLLIGHKICCTCYAYEKKHSKCRPPSLIQRAQERATQLQTECGNCRSKTSTDSSWHSSILQPSVKLCQTCNSYERRTGTSRPESLINEGRSWHLTKCNNCGERNAREWRVDAEGNTLCDECGIYHLANGFARPLSSDDIRRRRARLRRERHRNSPVDLPGTSAGGSLRVEPSTAPPRVCSNCQNTTVTRGWSDSMLEVGWLCRACKQYEVKHNRHRPLSLIQRVRLHPGPDGCSNCGIAESHVLTPGWIVCHVCKSYERLQKRHRPERLWKVTYEMVRFQLRSAMSGGFHGPG</sequence>
<dbReference type="Proteomes" id="UP001215598">
    <property type="component" value="Unassembled WGS sequence"/>
</dbReference>
<feature type="domain" description="GATA-type" evidence="3">
    <location>
        <begin position="137"/>
        <end position="193"/>
    </location>
</feature>
<feature type="compositionally biased region" description="Polar residues" evidence="2">
    <location>
        <begin position="1"/>
        <end position="19"/>
    </location>
</feature>
<keyword evidence="5" id="KW-1185">Reference proteome</keyword>
<evidence type="ECO:0000259" key="3">
    <source>
        <dbReference type="PROSITE" id="PS50114"/>
    </source>
</evidence>
<feature type="region of interest" description="Disordered" evidence="2">
    <location>
        <begin position="1"/>
        <end position="77"/>
    </location>
</feature>
<evidence type="ECO:0000256" key="2">
    <source>
        <dbReference type="SAM" id="MobiDB-lite"/>
    </source>
</evidence>
<dbReference type="InterPro" id="IPR000679">
    <property type="entry name" value="Znf_GATA"/>
</dbReference>
<dbReference type="PROSITE" id="PS50114">
    <property type="entry name" value="GATA_ZN_FINGER_2"/>
    <property type="match status" value="3"/>
</dbReference>
<feature type="domain" description="GATA-type" evidence="3">
    <location>
        <begin position="311"/>
        <end position="365"/>
    </location>
</feature>
<organism evidence="4 5">
    <name type="scientific">Mycena metata</name>
    <dbReference type="NCBI Taxonomy" id="1033252"/>
    <lineage>
        <taxon>Eukaryota</taxon>
        <taxon>Fungi</taxon>
        <taxon>Dikarya</taxon>
        <taxon>Basidiomycota</taxon>
        <taxon>Agaricomycotina</taxon>
        <taxon>Agaricomycetes</taxon>
        <taxon>Agaricomycetidae</taxon>
        <taxon>Agaricales</taxon>
        <taxon>Marasmiineae</taxon>
        <taxon>Mycenaceae</taxon>
        <taxon>Mycena</taxon>
    </lineage>
</organism>
<dbReference type="GO" id="GO:0006355">
    <property type="term" value="P:regulation of DNA-templated transcription"/>
    <property type="evidence" value="ECO:0007669"/>
    <property type="project" value="InterPro"/>
</dbReference>
<feature type="domain" description="GATA-type" evidence="3">
    <location>
        <begin position="81"/>
        <end position="135"/>
    </location>
</feature>
<reference evidence="4" key="1">
    <citation type="submission" date="2023-03" db="EMBL/GenBank/DDBJ databases">
        <title>Massive genome expansion in bonnet fungi (Mycena s.s.) driven by repeated elements and novel gene families across ecological guilds.</title>
        <authorList>
            <consortium name="Lawrence Berkeley National Laboratory"/>
            <person name="Harder C.B."/>
            <person name="Miyauchi S."/>
            <person name="Viragh M."/>
            <person name="Kuo A."/>
            <person name="Thoen E."/>
            <person name="Andreopoulos B."/>
            <person name="Lu D."/>
            <person name="Skrede I."/>
            <person name="Drula E."/>
            <person name="Henrissat B."/>
            <person name="Morin E."/>
            <person name="Kohler A."/>
            <person name="Barry K."/>
            <person name="LaButti K."/>
            <person name="Morin E."/>
            <person name="Salamov A."/>
            <person name="Lipzen A."/>
            <person name="Mereny Z."/>
            <person name="Hegedus B."/>
            <person name="Baldrian P."/>
            <person name="Stursova M."/>
            <person name="Weitz H."/>
            <person name="Taylor A."/>
            <person name="Grigoriev I.V."/>
            <person name="Nagy L.G."/>
            <person name="Martin F."/>
            <person name="Kauserud H."/>
        </authorList>
    </citation>
    <scope>NUCLEOTIDE SEQUENCE</scope>
    <source>
        <strain evidence="4">CBHHK182m</strain>
    </source>
</reference>
<dbReference type="GO" id="GO:0043565">
    <property type="term" value="F:sequence-specific DNA binding"/>
    <property type="evidence" value="ECO:0007669"/>
    <property type="project" value="InterPro"/>
</dbReference>
<evidence type="ECO:0000313" key="4">
    <source>
        <dbReference type="EMBL" id="KAJ7771723.1"/>
    </source>
</evidence>
<dbReference type="SMART" id="SM00401">
    <property type="entry name" value="ZnF_GATA"/>
    <property type="match status" value="3"/>
</dbReference>
<proteinExistence type="predicted"/>
<dbReference type="AlphaFoldDB" id="A0AAD7JXX3"/>
<keyword evidence="1" id="KW-0862">Zinc</keyword>
<keyword evidence="1" id="KW-0479">Metal-binding</keyword>
<feature type="region of interest" description="Disordered" evidence="2">
    <location>
        <begin position="362"/>
        <end position="387"/>
    </location>
</feature>
<dbReference type="InterPro" id="IPR013088">
    <property type="entry name" value="Znf_NHR/GATA"/>
</dbReference>
<dbReference type="SUPFAM" id="SSF57716">
    <property type="entry name" value="Glucocorticoid receptor-like (DNA-binding domain)"/>
    <property type="match status" value="2"/>
</dbReference>
<protein>
    <recommendedName>
        <fullName evidence="3">GATA-type domain-containing protein</fullName>
    </recommendedName>
</protein>
<dbReference type="Gene3D" id="3.30.50.10">
    <property type="entry name" value="Erythroid Transcription Factor GATA-1, subunit A"/>
    <property type="match status" value="4"/>
</dbReference>
<comment type="caution">
    <text evidence="4">The sequence shown here is derived from an EMBL/GenBank/DDBJ whole genome shotgun (WGS) entry which is preliminary data.</text>
</comment>